<dbReference type="Proteomes" id="UP001596109">
    <property type="component" value="Unassembled WGS sequence"/>
</dbReference>
<dbReference type="RefSeq" id="WP_381438108.1">
    <property type="nucleotide sequence ID" value="NZ_JBHSNO010000013.1"/>
</dbReference>
<name>A0ABW0TPV8_9BACL</name>
<comment type="caution">
    <text evidence="1">The sequence shown here is derived from an EMBL/GenBank/DDBJ whole genome shotgun (WGS) entry which is preliminary data.</text>
</comment>
<gene>
    <name evidence="1" type="ORF">ACFPRA_18840</name>
</gene>
<protein>
    <recommendedName>
        <fullName evidence="3">Acetylglutamate kinase</fullName>
    </recommendedName>
</protein>
<proteinExistence type="predicted"/>
<organism evidence="1 2">
    <name type="scientific">Sporosarcina soli</name>
    <dbReference type="NCBI Taxonomy" id="334736"/>
    <lineage>
        <taxon>Bacteria</taxon>
        <taxon>Bacillati</taxon>
        <taxon>Bacillota</taxon>
        <taxon>Bacilli</taxon>
        <taxon>Bacillales</taxon>
        <taxon>Caryophanaceae</taxon>
        <taxon>Sporosarcina</taxon>
    </lineage>
</organism>
<dbReference type="EMBL" id="JBHSNO010000013">
    <property type="protein sequence ID" value="MFC5590940.1"/>
    <property type="molecule type" value="Genomic_DNA"/>
</dbReference>
<sequence>MKPSSQFTAPARYILSKAHPRYGRYCVNQAETDFVNMNRLLWMEHVNWTRMTIISIVFGLPDLPYVQERLLRNATDLGNCLRPFYGDQIADRYAALIKEHLVLAAELVTAAAKEDEKTAAEKEKEWYRNADDIAMFLSSINPYLETEEVRAMFYTHLALTKHEAVCMIQKNFQEDIEVFDQIVAEALAMSDMIANAIVKQFPNMFLPQC</sequence>
<accession>A0ABW0TPV8</accession>
<keyword evidence="2" id="KW-1185">Reference proteome</keyword>
<evidence type="ECO:0000313" key="1">
    <source>
        <dbReference type="EMBL" id="MFC5590940.1"/>
    </source>
</evidence>
<reference evidence="2" key="1">
    <citation type="journal article" date="2019" name="Int. J. Syst. Evol. Microbiol.">
        <title>The Global Catalogue of Microorganisms (GCM) 10K type strain sequencing project: providing services to taxonomists for standard genome sequencing and annotation.</title>
        <authorList>
            <consortium name="The Broad Institute Genomics Platform"/>
            <consortium name="The Broad Institute Genome Sequencing Center for Infectious Disease"/>
            <person name="Wu L."/>
            <person name="Ma J."/>
        </authorList>
    </citation>
    <scope>NUCLEOTIDE SEQUENCE [LARGE SCALE GENOMIC DNA]</scope>
    <source>
        <strain evidence="2">CGMCC 4.1434</strain>
    </source>
</reference>
<evidence type="ECO:0008006" key="3">
    <source>
        <dbReference type="Google" id="ProtNLM"/>
    </source>
</evidence>
<evidence type="ECO:0000313" key="2">
    <source>
        <dbReference type="Proteomes" id="UP001596109"/>
    </source>
</evidence>